<keyword evidence="3 6" id="KW-0808">Transferase</keyword>
<evidence type="ECO:0000256" key="4">
    <source>
        <dbReference type="ARBA" id="ARBA00022723"/>
    </source>
</evidence>
<reference evidence="8" key="1">
    <citation type="submission" date="2016-11" db="EMBL/GenBank/DDBJ databases">
        <authorList>
            <person name="Varghese N."/>
            <person name="Submissions S."/>
        </authorList>
    </citation>
    <scope>NUCLEOTIDE SEQUENCE [LARGE SCALE GENOMIC DNA]</scope>
    <source>
        <strain evidence="8">DSM 17957</strain>
    </source>
</reference>
<dbReference type="GO" id="GO:0046872">
    <property type="term" value="F:metal ion binding"/>
    <property type="evidence" value="ECO:0007669"/>
    <property type="project" value="UniProtKB-KW"/>
</dbReference>
<dbReference type="AlphaFoldDB" id="A0A1M6J0V9"/>
<evidence type="ECO:0000256" key="1">
    <source>
        <dbReference type="ARBA" id="ARBA00001946"/>
    </source>
</evidence>
<dbReference type="Pfam" id="PF00348">
    <property type="entry name" value="polyprenyl_synt"/>
    <property type="match status" value="1"/>
</dbReference>
<keyword evidence="8" id="KW-1185">Reference proteome</keyword>
<evidence type="ECO:0000256" key="6">
    <source>
        <dbReference type="RuleBase" id="RU004466"/>
    </source>
</evidence>
<dbReference type="PANTHER" id="PTHR12001">
    <property type="entry name" value="GERANYLGERANYL PYROPHOSPHATE SYNTHASE"/>
    <property type="match status" value="1"/>
</dbReference>
<evidence type="ECO:0000313" key="7">
    <source>
        <dbReference type="EMBL" id="SHJ40281.1"/>
    </source>
</evidence>
<dbReference type="GO" id="GO:0004659">
    <property type="term" value="F:prenyltransferase activity"/>
    <property type="evidence" value="ECO:0007669"/>
    <property type="project" value="InterPro"/>
</dbReference>
<evidence type="ECO:0000256" key="2">
    <source>
        <dbReference type="ARBA" id="ARBA00006706"/>
    </source>
</evidence>
<evidence type="ECO:0000313" key="8">
    <source>
        <dbReference type="Proteomes" id="UP000184536"/>
    </source>
</evidence>
<comment type="cofactor">
    <cofactor evidence="1">
        <name>Mg(2+)</name>
        <dbReference type="ChEBI" id="CHEBI:18420"/>
    </cofactor>
</comment>
<sequence length="333" mass="37127">MANLTKKDTLGQQKEIFHADPVQGMEAVEQALHQAVSDSHHFTNRICTELIEAGGKRVRPLLVLSAAQCFGSLNQETIYTAVACELIHMASLVHDDVIDLSKTRRNRPTLNVQIGNHASVLVGDYLFAKAFEILSTNKLLASMNLVVEAIGEMCDGEIVQASNKFNLDQKVEDYYSRIYKKTGILIAACCQAGAIVGGAGEQEIEAFREYGMNIGYAFQIIDDLLDFTGKEKDLGKPVGCDLREGNITLPILKLIKQEEYKKWLQSIFFQGNVSKSQYFEILRLLKDSYALEETYQEAVVCVEKAKAALGQIKNSPNKQTLMDLADKIIRRKN</sequence>
<keyword evidence="4" id="KW-0479">Metal-binding</keyword>
<dbReference type="GO" id="GO:0008299">
    <property type="term" value="P:isoprenoid biosynthetic process"/>
    <property type="evidence" value="ECO:0007669"/>
    <property type="project" value="InterPro"/>
</dbReference>
<evidence type="ECO:0000256" key="5">
    <source>
        <dbReference type="ARBA" id="ARBA00022842"/>
    </source>
</evidence>
<dbReference type="InterPro" id="IPR033749">
    <property type="entry name" value="Polyprenyl_synt_CS"/>
</dbReference>
<comment type="similarity">
    <text evidence="2 6">Belongs to the FPP/GGPP synthase family.</text>
</comment>
<evidence type="ECO:0000256" key="3">
    <source>
        <dbReference type="ARBA" id="ARBA00022679"/>
    </source>
</evidence>
<dbReference type="STRING" id="1121919.SAMN02745975_02017"/>
<dbReference type="Gene3D" id="1.10.600.10">
    <property type="entry name" value="Farnesyl Diphosphate Synthase"/>
    <property type="match status" value="1"/>
</dbReference>
<organism evidence="7 8">
    <name type="scientific">Geosporobacter subterraneus DSM 17957</name>
    <dbReference type="NCBI Taxonomy" id="1121919"/>
    <lineage>
        <taxon>Bacteria</taxon>
        <taxon>Bacillati</taxon>
        <taxon>Bacillota</taxon>
        <taxon>Clostridia</taxon>
        <taxon>Peptostreptococcales</taxon>
        <taxon>Thermotaleaceae</taxon>
        <taxon>Geosporobacter</taxon>
    </lineage>
</organism>
<dbReference type="PANTHER" id="PTHR12001:SF69">
    <property type="entry name" value="ALL TRANS-POLYPRENYL-DIPHOSPHATE SYNTHASE PDSS1"/>
    <property type="match status" value="1"/>
</dbReference>
<accession>A0A1M6J0V9</accession>
<dbReference type="Proteomes" id="UP000184536">
    <property type="component" value="Unassembled WGS sequence"/>
</dbReference>
<dbReference type="PROSITE" id="PS00444">
    <property type="entry name" value="POLYPRENYL_SYNTHASE_2"/>
    <property type="match status" value="1"/>
</dbReference>
<gene>
    <name evidence="7" type="ORF">SAMN02745975_02017</name>
</gene>
<dbReference type="InterPro" id="IPR000092">
    <property type="entry name" value="Polyprenyl_synt"/>
</dbReference>
<dbReference type="CDD" id="cd00685">
    <property type="entry name" value="Trans_IPPS_HT"/>
    <property type="match status" value="1"/>
</dbReference>
<name>A0A1M6J0V9_9FIRM</name>
<protein>
    <submittedName>
        <fullName evidence="7">Heptaprenyl diphosphate synthase</fullName>
    </submittedName>
</protein>
<dbReference type="EMBL" id="FQZV01000023">
    <property type="protein sequence ID" value="SHJ40281.1"/>
    <property type="molecule type" value="Genomic_DNA"/>
</dbReference>
<dbReference type="InterPro" id="IPR008949">
    <property type="entry name" value="Isoprenoid_synthase_dom_sf"/>
</dbReference>
<dbReference type="RefSeq" id="WP_190014385.1">
    <property type="nucleotide sequence ID" value="NZ_FQZV01000023.1"/>
</dbReference>
<dbReference type="SUPFAM" id="SSF48576">
    <property type="entry name" value="Terpenoid synthases"/>
    <property type="match status" value="1"/>
</dbReference>
<keyword evidence="5" id="KW-0460">Magnesium</keyword>
<dbReference type="SFLD" id="SFLDS00005">
    <property type="entry name" value="Isoprenoid_Synthase_Type_I"/>
    <property type="match status" value="1"/>
</dbReference>
<proteinExistence type="inferred from homology"/>